<accession>A0A1G6G8H8</accession>
<dbReference type="Proteomes" id="UP000183670">
    <property type="component" value="Unassembled WGS sequence"/>
</dbReference>
<keyword evidence="1" id="KW-0802">TPR repeat</keyword>
<dbReference type="InterPro" id="IPR011990">
    <property type="entry name" value="TPR-like_helical_dom_sf"/>
</dbReference>
<keyword evidence="2" id="KW-0175">Coiled coil</keyword>
<dbReference type="InterPro" id="IPR019734">
    <property type="entry name" value="TPR_rpt"/>
</dbReference>
<dbReference type="InterPro" id="IPR024983">
    <property type="entry name" value="CHAT_dom"/>
</dbReference>
<name>A0A1G6G8H8_BACOV</name>
<evidence type="ECO:0000256" key="3">
    <source>
        <dbReference type="SAM" id="SignalP"/>
    </source>
</evidence>
<dbReference type="AlphaFoldDB" id="A0A1G6G8H8"/>
<dbReference type="RefSeq" id="WP_074558987.1">
    <property type="nucleotide sequence ID" value="NZ_FMYE01000033.1"/>
</dbReference>
<keyword evidence="3" id="KW-0732">Signal</keyword>
<dbReference type="PANTHER" id="PTHR10098">
    <property type="entry name" value="RAPSYN-RELATED"/>
    <property type="match status" value="1"/>
</dbReference>
<feature type="chain" id="PRO_5010357023" evidence="3">
    <location>
        <begin position="24"/>
        <end position="1093"/>
    </location>
</feature>
<feature type="domain" description="CHAT" evidence="4">
    <location>
        <begin position="788"/>
        <end position="1079"/>
    </location>
</feature>
<protein>
    <submittedName>
        <fullName evidence="5">Tetratricopeptide repeat-containing protein</fullName>
    </submittedName>
</protein>
<evidence type="ECO:0000313" key="5">
    <source>
        <dbReference type="EMBL" id="SDB78075.1"/>
    </source>
</evidence>
<dbReference type="Pfam" id="PF12770">
    <property type="entry name" value="CHAT"/>
    <property type="match status" value="1"/>
</dbReference>
<dbReference type="PANTHER" id="PTHR10098:SF108">
    <property type="entry name" value="TETRATRICOPEPTIDE REPEAT PROTEIN 28"/>
    <property type="match status" value="1"/>
</dbReference>
<evidence type="ECO:0000313" key="6">
    <source>
        <dbReference type="Proteomes" id="UP000183670"/>
    </source>
</evidence>
<dbReference type="Pfam" id="PF13424">
    <property type="entry name" value="TPR_12"/>
    <property type="match status" value="1"/>
</dbReference>
<gene>
    <name evidence="5" type="ORF">SAMN05192581_103346</name>
</gene>
<feature type="signal peptide" evidence="3">
    <location>
        <begin position="1"/>
        <end position="23"/>
    </location>
</feature>
<feature type="coiled-coil region" evidence="2">
    <location>
        <begin position="674"/>
        <end position="701"/>
    </location>
</feature>
<dbReference type="SUPFAM" id="SSF48452">
    <property type="entry name" value="TPR-like"/>
    <property type="match status" value="4"/>
</dbReference>
<evidence type="ECO:0000256" key="1">
    <source>
        <dbReference type="PROSITE-ProRule" id="PRU00339"/>
    </source>
</evidence>
<dbReference type="SMART" id="SM00028">
    <property type="entry name" value="TPR"/>
    <property type="match status" value="4"/>
</dbReference>
<organism evidence="5 6">
    <name type="scientific">Bacteroides ovatus</name>
    <dbReference type="NCBI Taxonomy" id="28116"/>
    <lineage>
        <taxon>Bacteria</taxon>
        <taxon>Pseudomonadati</taxon>
        <taxon>Bacteroidota</taxon>
        <taxon>Bacteroidia</taxon>
        <taxon>Bacteroidales</taxon>
        <taxon>Bacteroidaceae</taxon>
        <taxon>Bacteroides</taxon>
    </lineage>
</organism>
<sequence length="1093" mass="123116">MRQFILSLLACLCLTAYSQTASQADLLVEEAQKLESKQDYTTAITQLKQADELYVKTGKTQSAERATCLHILGRCYLNLERPEGLTYTQMAADMRKTILGETDIKYISSLNNTGLYYLTVAKDYHKATEIHSKTWELCSRIQPRPEQASMFHLNLARCYIALGEMDKASAIVEEEIAISKKRYGEKSLSVARQLQQIGSLYYLSERKDVGVTYYEQAFNIFPDDSKEYEQLLNWISSIYLELNNQPKVLEYMKLAEAHNKKELEKPCDEPGCLTERAQYFASIGDNDKARAHFLDALKKCDVNTHKEIVFKVRHYYAQFLSGIQDHASAGEYYELAADILRNNPAEQAKFALESYLGGLNYSIAAKYEASNRMLNQALSVYAQMLPDRLDKYVDTSIALCRNYGFTKEYGKALEILAKAEKQLPTGDKSDKMGEILRSRGSILYRQKQYAESAANYQQAADIYKVLPGSDVKYQDALSSLNRCHTMMGNETAARQTEQDAERQRMAVLNRLLKESLEQLDAYRLQWGEDGLMYVSALGTIADIYYTQGQTDKALAYMEPFLSGETTALRNLFRLSKADERLAFWKDIRSSLDSIPLRAANIAATGTPEQKQRFARLGYDALLFSKGIMLNSSIELESLIRASGDKSLLDQYNKAALMAEQILSMQSELPNATNQTEAQKNIIRQKEEYEQLQLNLMRKSTDFGDYTRYLSVKWQDVQKHLHGNSIAIEFALIDDELLAPDKHLAAFVLRPGDASPTAIKLMSQKLLLKEMQSPTAFTATENGAHFWKALDEYISKADTIYFSPDGILHQLPVEYLPYGAGNLPLAFRKAVYRLSSTKEIALDRASQNYSSAALFGGLDYEMASTKVRNIVSTDHNSGKFRNGQNGYHELPYTLNEVNNVNSLLKKKKIKTNLFVGENGTEKQFRALDGKAVSLIHIATHGDYKELKRREADDAMKHCFLIMSGANATEENNDGLLRADEISVLNLRGCRMVVLSACNTGQGTLGADGLFGLQRGFKNAGVQTILMTLSAVDDQASMLLMTKFYENIISGLSERQALIKAQQYLRENGYADSKYWAPFILLDAGRAPIPHPSRS</sequence>
<dbReference type="EMBL" id="FMYE01000033">
    <property type="protein sequence ID" value="SDB78075.1"/>
    <property type="molecule type" value="Genomic_DNA"/>
</dbReference>
<dbReference type="Gene3D" id="1.25.40.10">
    <property type="entry name" value="Tetratricopeptide repeat domain"/>
    <property type="match status" value="3"/>
</dbReference>
<evidence type="ECO:0000259" key="4">
    <source>
        <dbReference type="Pfam" id="PF12770"/>
    </source>
</evidence>
<reference evidence="5 6" key="1">
    <citation type="submission" date="2016-10" db="EMBL/GenBank/DDBJ databases">
        <authorList>
            <person name="de Groot N.N."/>
        </authorList>
    </citation>
    <scope>NUCLEOTIDE SEQUENCE [LARGE SCALE GENOMIC DNA]</scope>
    <source>
        <strain evidence="5 6">NLAE-zl-C500</strain>
    </source>
</reference>
<evidence type="ECO:0000256" key="2">
    <source>
        <dbReference type="SAM" id="Coils"/>
    </source>
</evidence>
<proteinExistence type="predicted"/>
<dbReference type="PROSITE" id="PS50005">
    <property type="entry name" value="TPR"/>
    <property type="match status" value="1"/>
</dbReference>
<feature type="repeat" description="TPR" evidence="1">
    <location>
        <begin position="191"/>
        <end position="224"/>
    </location>
</feature>